<keyword evidence="3" id="KW-0645">Protease</keyword>
<dbReference type="GO" id="GO:0006508">
    <property type="term" value="P:proteolysis"/>
    <property type="evidence" value="ECO:0007669"/>
    <property type="project" value="UniProtKB-KW"/>
</dbReference>
<dbReference type="Gene3D" id="3.40.390.10">
    <property type="entry name" value="Collagenase (Catalytic Domain)"/>
    <property type="match status" value="1"/>
</dbReference>
<dbReference type="InterPro" id="IPR001567">
    <property type="entry name" value="Pept_M3A_M3B_dom"/>
</dbReference>
<dbReference type="CDD" id="cd06456">
    <property type="entry name" value="M3A_DCP"/>
    <property type="match status" value="1"/>
</dbReference>
<evidence type="ECO:0000256" key="9">
    <source>
        <dbReference type="ARBA" id="ARBA00026100"/>
    </source>
</evidence>
<dbReference type="InterPro" id="IPR034005">
    <property type="entry name" value="M3A_DCP"/>
</dbReference>
<comment type="catalytic activity">
    <reaction evidence="8">
        <text>Hydrolysis of oligopeptides, with broad specificity. Gly or Ala commonly occur as P1 or P1' residues, but more distant residues are also important, as is shown by the fact that Z-Gly-Pro-Gly-|-Gly-Pro-Ala is cleaved, but not Z-(Gly)(5).</text>
        <dbReference type="EC" id="3.4.24.70"/>
    </reaction>
</comment>
<comment type="cofactor">
    <cofactor evidence="1">
        <name>Zn(2+)</name>
        <dbReference type="ChEBI" id="CHEBI:29105"/>
    </cofactor>
</comment>
<dbReference type="GO" id="GO:0046872">
    <property type="term" value="F:metal ion binding"/>
    <property type="evidence" value="ECO:0007669"/>
    <property type="project" value="UniProtKB-KW"/>
</dbReference>
<dbReference type="Gene3D" id="1.20.1050.40">
    <property type="entry name" value="Endopeptidase. Chain P, domain 1"/>
    <property type="match status" value="1"/>
</dbReference>
<dbReference type="PANTHER" id="PTHR11804:SF84">
    <property type="entry name" value="SACCHAROLYSIN"/>
    <property type="match status" value="1"/>
</dbReference>
<sequence>MKNPILNMTGLPVFSQIAPEHAEPSITILLDENRKKLNSLLKNNKVYTWANLLEPLEDMEDKLSRAWSPISHMNSVVNSEALREAYNACLPKLSAYATEMGQNKTLCKAFKTIAASSDYASFSHTQKKIIENGLRDFRLSGIDLPKEDKEQYKNIVQELSALSSKFSENVLDATEAWKKLIVDKTELLGLPETTLTIAQQHATEANPDSAAQENKQAWLLTLDFPCYFAVMSYADNRNLREEMYRAFVTRASDEGDSRWDNTPVMKKIIALRHELAVLLGYENYAEYSLATKMAASTEQVIAFLTDLAQRSKTLAKEELDELRRYAAEKHDLQEVEAWDMLYYSEKLRQDNYAISQEELKPYFPADKVLKGMFTLLKRLYDLTVVELQDTDVWHKDVRFFEIRERDGEVRGQFYLDLYARSQKRGGAWMDDCIARRKVGEHVQLPVAYLVCNFSPPAGDDPALFTHDEVLTLFHEFGHGLHHMLTQIDEFSVSGISGVPWDAVELPSQFMENWCWEKEVIAEISWHYKTGESLPDNLYQKLLSVKNFQSGMQMLRQLEFSLFDFRMHMSFQPEQGAEIYEVLESVRQDVAVIRPPSFNRFPHSFAHIFAGGYAAGYYSYKWAEVLSADVFAQFEENGIFDKETGLRFLSTILEQGGSRDPMELFVEFRGREPQIDALLRHSGVVSE</sequence>
<accession>A0A3B0YYN6</accession>
<evidence type="ECO:0000256" key="5">
    <source>
        <dbReference type="ARBA" id="ARBA00022801"/>
    </source>
</evidence>
<evidence type="ECO:0000313" key="12">
    <source>
        <dbReference type="EMBL" id="VAW84511.1"/>
    </source>
</evidence>
<dbReference type="InterPro" id="IPR024080">
    <property type="entry name" value="Neurolysin/TOP_N"/>
</dbReference>
<name>A0A3B0YYN6_9ZZZZ</name>
<dbReference type="Pfam" id="PF19310">
    <property type="entry name" value="TOP_N"/>
    <property type="match status" value="1"/>
</dbReference>
<evidence type="ECO:0000256" key="2">
    <source>
        <dbReference type="ARBA" id="ARBA00006040"/>
    </source>
</evidence>
<evidence type="ECO:0000259" key="10">
    <source>
        <dbReference type="Pfam" id="PF01432"/>
    </source>
</evidence>
<dbReference type="InterPro" id="IPR024079">
    <property type="entry name" value="MetalloPept_cat_dom_sf"/>
</dbReference>
<comment type="similarity">
    <text evidence="2">Belongs to the peptidase M3 family.</text>
</comment>
<keyword evidence="6" id="KW-0862">Zinc</keyword>
<dbReference type="SUPFAM" id="SSF55486">
    <property type="entry name" value="Metalloproteases ('zincins'), catalytic domain"/>
    <property type="match status" value="1"/>
</dbReference>
<evidence type="ECO:0000256" key="3">
    <source>
        <dbReference type="ARBA" id="ARBA00022670"/>
    </source>
</evidence>
<evidence type="ECO:0000256" key="4">
    <source>
        <dbReference type="ARBA" id="ARBA00022723"/>
    </source>
</evidence>
<dbReference type="Gene3D" id="1.10.1370.10">
    <property type="entry name" value="Neurolysin, domain 3"/>
    <property type="match status" value="1"/>
</dbReference>
<protein>
    <recommendedName>
        <fullName evidence="9">oligopeptidase A</fullName>
        <ecNumber evidence="9">3.4.24.70</ecNumber>
    </recommendedName>
</protein>
<dbReference type="EMBL" id="UOFO01000046">
    <property type="protein sequence ID" value="VAW84511.1"/>
    <property type="molecule type" value="Genomic_DNA"/>
</dbReference>
<feature type="domain" description="Peptidase M3A/M3B catalytic" evidence="10">
    <location>
        <begin position="230"/>
        <end position="682"/>
    </location>
</feature>
<reference evidence="12" key="1">
    <citation type="submission" date="2018-06" db="EMBL/GenBank/DDBJ databases">
        <authorList>
            <person name="Zhirakovskaya E."/>
        </authorList>
    </citation>
    <scope>NUCLEOTIDE SEQUENCE</scope>
</reference>
<dbReference type="PANTHER" id="PTHR11804">
    <property type="entry name" value="PROTEASE M3 THIMET OLIGOPEPTIDASE-RELATED"/>
    <property type="match status" value="1"/>
</dbReference>
<dbReference type="GO" id="GO:0004222">
    <property type="term" value="F:metalloendopeptidase activity"/>
    <property type="evidence" value="ECO:0007669"/>
    <property type="project" value="UniProtKB-EC"/>
</dbReference>
<keyword evidence="4" id="KW-0479">Metal-binding</keyword>
<dbReference type="EC" id="3.4.24.70" evidence="9"/>
<dbReference type="FunFam" id="3.40.390.10:FF:000009">
    <property type="entry name" value="Oligopeptidase A"/>
    <property type="match status" value="1"/>
</dbReference>
<evidence type="ECO:0000256" key="7">
    <source>
        <dbReference type="ARBA" id="ARBA00023049"/>
    </source>
</evidence>
<dbReference type="AlphaFoldDB" id="A0A3B0YYN6"/>
<dbReference type="InterPro" id="IPR045666">
    <property type="entry name" value="OpdA_N"/>
</dbReference>
<evidence type="ECO:0000259" key="11">
    <source>
        <dbReference type="Pfam" id="PF19310"/>
    </source>
</evidence>
<keyword evidence="7" id="KW-0482">Metalloprotease</keyword>
<dbReference type="GO" id="GO:0006518">
    <property type="term" value="P:peptide metabolic process"/>
    <property type="evidence" value="ECO:0007669"/>
    <property type="project" value="TreeGrafter"/>
</dbReference>
<feature type="domain" description="Oligopeptidase A N-terminal" evidence="11">
    <location>
        <begin position="27"/>
        <end position="149"/>
    </location>
</feature>
<evidence type="ECO:0000256" key="8">
    <source>
        <dbReference type="ARBA" id="ARBA00024603"/>
    </source>
</evidence>
<dbReference type="InterPro" id="IPR024077">
    <property type="entry name" value="Neurolysin/TOP_dom2"/>
</dbReference>
<gene>
    <name evidence="12" type="ORF">MNBD_GAMMA16-1636</name>
</gene>
<keyword evidence="5 12" id="KW-0378">Hydrolase</keyword>
<dbReference type="GO" id="GO:0005829">
    <property type="term" value="C:cytosol"/>
    <property type="evidence" value="ECO:0007669"/>
    <property type="project" value="UniProtKB-ARBA"/>
</dbReference>
<proteinExistence type="inferred from homology"/>
<dbReference type="Pfam" id="PF01432">
    <property type="entry name" value="Peptidase_M3"/>
    <property type="match status" value="1"/>
</dbReference>
<dbReference type="InterPro" id="IPR045090">
    <property type="entry name" value="Pept_M3A_M3B"/>
</dbReference>
<evidence type="ECO:0000256" key="6">
    <source>
        <dbReference type="ARBA" id="ARBA00022833"/>
    </source>
</evidence>
<evidence type="ECO:0000256" key="1">
    <source>
        <dbReference type="ARBA" id="ARBA00001947"/>
    </source>
</evidence>
<dbReference type="NCBIfam" id="NF008159">
    <property type="entry name" value="PRK10911.1"/>
    <property type="match status" value="1"/>
</dbReference>
<organism evidence="12">
    <name type="scientific">hydrothermal vent metagenome</name>
    <dbReference type="NCBI Taxonomy" id="652676"/>
    <lineage>
        <taxon>unclassified sequences</taxon>
        <taxon>metagenomes</taxon>
        <taxon>ecological metagenomes</taxon>
    </lineage>
</organism>